<dbReference type="AlphaFoldDB" id="A0A443ILP9"/>
<organism evidence="2 3">
    <name type="scientific">Siminovitchia fortis</name>
    <dbReference type="NCBI Taxonomy" id="254758"/>
    <lineage>
        <taxon>Bacteria</taxon>
        <taxon>Bacillati</taxon>
        <taxon>Bacillota</taxon>
        <taxon>Bacilli</taxon>
        <taxon>Bacillales</taxon>
        <taxon>Bacillaceae</taxon>
        <taxon>Siminovitchia</taxon>
    </lineage>
</organism>
<comment type="caution">
    <text evidence="2">The sequence shown here is derived from an EMBL/GenBank/DDBJ whole genome shotgun (WGS) entry which is preliminary data.</text>
</comment>
<dbReference type="RefSeq" id="WP_120075082.1">
    <property type="nucleotide sequence ID" value="NZ_CP126113.1"/>
</dbReference>
<evidence type="ECO:0000313" key="2">
    <source>
        <dbReference type="EMBL" id="RWR05995.1"/>
    </source>
</evidence>
<evidence type="ECO:0000313" key="3">
    <source>
        <dbReference type="Proteomes" id="UP000273811"/>
    </source>
</evidence>
<keyword evidence="1" id="KW-0812">Transmembrane</keyword>
<reference evidence="2" key="1">
    <citation type="submission" date="2018-12" db="EMBL/GenBank/DDBJ databases">
        <authorList>
            <person name="Sun L."/>
            <person name="Chen Z."/>
        </authorList>
    </citation>
    <scope>NUCLEOTIDE SEQUENCE [LARGE SCALE GENOMIC DNA]</scope>
    <source>
        <strain evidence="2">DSM 16012</strain>
    </source>
</reference>
<keyword evidence="1" id="KW-1133">Transmembrane helix</keyword>
<dbReference type="GeneID" id="56392836"/>
<proteinExistence type="predicted"/>
<sequence>MKKNRLPVYLCLFFIAVTTFTIYGRSEIKGFPEEKATSYQHSMQASIMDILNKIPIGQIEKDKAISKDQSTVFVEKSERILSSYTELNAIASTYLKKDRSGLKTQSLLENIYFSFTQLKGLKESTIKLTDGQAGYISDAYQFLSDVHNIDVFHMELDESLEEMEKVAEKYPNLGRRMEEM</sequence>
<dbReference type="EMBL" id="QYTU02000039">
    <property type="protein sequence ID" value="RWR05995.1"/>
    <property type="molecule type" value="Genomic_DNA"/>
</dbReference>
<evidence type="ECO:0000256" key="1">
    <source>
        <dbReference type="SAM" id="Phobius"/>
    </source>
</evidence>
<accession>A0A443ILP9</accession>
<keyword evidence="3" id="KW-1185">Reference proteome</keyword>
<dbReference type="Proteomes" id="UP000273811">
    <property type="component" value="Unassembled WGS sequence"/>
</dbReference>
<gene>
    <name evidence="2" type="ORF">D4N35_014875</name>
</gene>
<keyword evidence="1" id="KW-0472">Membrane</keyword>
<protein>
    <submittedName>
        <fullName evidence="2">Uncharacterized protein</fullName>
    </submittedName>
</protein>
<dbReference type="OrthoDB" id="2939384at2"/>
<name>A0A443ILP9_9BACI</name>
<feature type="transmembrane region" description="Helical" evidence="1">
    <location>
        <begin position="6"/>
        <end position="23"/>
    </location>
</feature>